<feature type="domain" description="4Fe-4S" evidence="5">
    <location>
        <begin position="50"/>
        <end position="67"/>
    </location>
</feature>
<dbReference type="Proteomes" id="UP000820669">
    <property type="component" value="Unassembled WGS sequence"/>
</dbReference>
<organism evidence="6 7">
    <name type="scientific">Pseudonocardia acidicola</name>
    <dbReference type="NCBI Taxonomy" id="2724939"/>
    <lineage>
        <taxon>Bacteria</taxon>
        <taxon>Bacillati</taxon>
        <taxon>Actinomycetota</taxon>
        <taxon>Actinomycetes</taxon>
        <taxon>Pseudonocardiales</taxon>
        <taxon>Pseudonocardiaceae</taxon>
        <taxon>Pseudonocardia</taxon>
    </lineage>
</organism>
<evidence type="ECO:0000256" key="3">
    <source>
        <dbReference type="ARBA" id="ARBA00023004"/>
    </source>
</evidence>
<accession>A0ABX1SP13</accession>
<evidence type="ECO:0000259" key="5">
    <source>
        <dbReference type="Pfam" id="PF04060"/>
    </source>
</evidence>
<dbReference type="EMBL" id="JAAXLA010000117">
    <property type="protein sequence ID" value="NMI02050.1"/>
    <property type="molecule type" value="Genomic_DNA"/>
</dbReference>
<evidence type="ECO:0000256" key="1">
    <source>
        <dbReference type="ARBA" id="ARBA00022485"/>
    </source>
</evidence>
<keyword evidence="2" id="KW-0479">Metal-binding</keyword>
<evidence type="ECO:0000256" key="4">
    <source>
        <dbReference type="ARBA" id="ARBA00023014"/>
    </source>
</evidence>
<proteinExistence type="predicted"/>
<sequence>MSITIQRIAETFQRAAGGTGPRVTEVDPRAVEGPLCRCGHGPQAHDHYRPGSDCGICGAASCRRFVASGARTRRRSWWRKGSSA</sequence>
<reference evidence="6 7" key="1">
    <citation type="submission" date="2020-04" db="EMBL/GenBank/DDBJ databases">
        <authorList>
            <person name="Klaysubun C."/>
            <person name="Duangmal K."/>
            <person name="Lipun K."/>
        </authorList>
    </citation>
    <scope>NUCLEOTIDE SEQUENCE [LARGE SCALE GENOMIC DNA]</scope>
    <source>
        <strain evidence="6 7">K10HN5</strain>
    </source>
</reference>
<name>A0ABX1SP13_9PSEU</name>
<evidence type="ECO:0000313" key="6">
    <source>
        <dbReference type="EMBL" id="NMI02050.1"/>
    </source>
</evidence>
<evidence type="ECO:0000313" key="7">
    <source>
        <dbReference type="Proteomes" id="UP000820669"/>
    </source>
</evidence>
<keyword evidence="1" id="KW-0004">4Fe-4S</keyword>
<dbReference type="RefSeq" id="WP_169385556.1">
    <property type="nucleotide sequence ID" value="NZ_JAAXLA010000117.1"/>
</dbReference>
<keyword evidence="7" id="KW-1185">Reference proteome</keyword>
<keyword evidence="3" id="KW-0408">Iron</keyword>
<evidence type="ECO:0000256" key="2">
    <source>
        <dbReference type="ARBA" id="ARBA00022723"/>
    </source>
</evidence>
<protein>
    <recommendedName>
        <fullName evidence="5">4Fe-4S domain-containing protein</fullName>
    </recommendedName>
</protein>
<dbReference type="InterPro" id="IPR007202">
    <property type="entry name" value="4Fe-4S_dom"/>
</dbReference>
<gene>
    <name evidence="6" type="ORF">HF526_32855</name>
</gene>
<keyword evidence="4" id="KW-0411">Iron-sulfur</keyword>
<comment type="caution">
    <text evidence="6">The sequence shown here is derived from an EMBL/GenBank/DDBJ whole genome shotgun (WGS) entry which is preliminary data.</text>
</comment>
<dbReference type="Pfam" id="PF04060">
    <property type="entry name" value="FeS"/>
    <property type="match status" value="1"/>
</dbReference>